<dbReference type="RefSeq" id="WP_070968333.1">
    <property type="nucleotide sequence ID" value="NZ_CP017715.1"/>
</dbReference>
<protein>
    <recommendedName>
        <fullName evidence="8">tRNA(Ile)-lysidine synthase</fullName>
        <ecNumber evidence="8">6.3.4.19</ecNumber>
    </recommendedName>
    <alternativeName>
        <fullName evidence="8">tRNA(Ile)-2-lysyl-cytidine synthase</fullName>
    </alternativeName>
    <alternativeName>
        <fullName evidence="8">tRNA(Ile)-lysidine synthetase</fullName>
    </alternativeName>
</protein>
<keyword evidence="6 8" id="KW-0067">ATP-binding</keyword>
<dbReference type="Proteomes" id="UP000177445">
    <property type="component" value="Chromosome"/>
</dbReference>
<gene>
    <name evidence="8" type="primary">tilS</name>
    <name evidence="10" type="ORF">BKP64_08100</name>
</gene>
<dbReference type="NCBIfam" id="TIGR02433">
    <property type="entry name" value="lysidine_TilS_C"/>
    <property type="match status" value="1"/>
</dbReference>
<dbReference type="KEGG" id="msq:BKP64_08100"/>
<dbReference type="InterPro" id="IPR011063">
    <property type="entry name" value="TilS/TtcA_N"/>
</dbReference>
<evidence type="ECO:0000259" key="9">
    <source>
        <dbReference type="SMART" id="SM00977"/>
    </source>
</evidence>
<name>A0A1D9GKT5_9GAMM</name>
<evidence type="ECO:0000256" key="2">
    <source>
        <dbReference type="ARBA" id="ARBA00022490"/>
    </source>
</evidence>
<dbReference type="PANTHER" id="PTHR43033">
    <property type="entry name" value="TRNA(ILE)-LYSIDINE SYNTHASE-RELATED"/>
    <property type="match status" value="1"/>
</dbReference>
<dbReference type="GO" id="GO:0032267">
    <property type="term" value="F:tRNA(Ile)-lysidine synthase activity"/>
    <property type="evidence" value="ECO:0007669"/>
    <property type="project" value="UniProtKB-EC"/>
</dbReference>
<comment type="subcellular location">
    <subcellularLocation>
        <location evidence="1 8">Cytoplasm</location>
    </subcellularLocation>
</comment>
<evidence type="ECO:0000256" key="8">
    <source>
        <dbReference type="HAMAP-Rule" id="MF_01161"/>
    </source>
</evidence>
<evidence type="ECO:0000313" key="10">
    <source>
        <dbReference type="EMBL" id="AOY88134.1"/>
    </source>
</evidence>
<evidence type="ECO:0000256" key="1">
    <source>
        <dbReference type="ARBA" id="ARBA00004496"/>
    </source>
</evidence>
<feature type="domain" description="Lysidine-tRNA(Ile) synthetase C-terminal" evidence="9">
    <location>
        <begin position="369"/>
        <end position="446"/>
    </location>
</feature>
<dbReference type="Pfam" id="PF11734">
    <property type="entry name" value="TilS_C"/>
    <property type="match status" value="1"/>
</dbReference>
<dbReference type="SUPFAM" id="SSF56037">
    <property type="entry name" value="PheT/TilS domain"/>
    <property type="match status" value="1"/>
</dbReference>
<sequence length="451" mass="49797">MTPGAKPGSGFAWPDTLCEPVRSLPSHSRLWVALSGGLDSVLLLHLAAFCHRSRVPLGAIHVNHQLQPNAGEAEAFCREQCGVLGIPFVARRVIVNTGGNDSGAGGVEEAARKARYAVFEQILEPGDLLLMAHHGDDQAETVLFRLLRGSGVAGLAGMPRSRKLGAGHLARPLLDLARDDIVRWAREAGLSWVEDPSNVDQVYDRNYLRHAILPRLKARWPGLARRVRHSASACADSEFLNGRLAEIQWAGCSDGEGRVLVAGVKALTLSEQRNMLRWWIRKRGFHPPQLSDWRQVMHDLLEAGEDREPELLGEGFSLRRFQGRLYLVPDPVDVARRVATIAPGEKLKWGEWTLGLEPGTNPEQTIPPIRVSTRQGGERLRFSPRESSKSLKNWLQEKAVPPWERARLPLVFAGSEGVGELIAVGDLWCSEQYSGSAPAAGWRLIVERDCD</sequence>
<evidence type="ECO:0000313" key="11">
    <source>
        <dbReference type="Proteomes" id="UP000177445"/>
    </source>
</evidence>
<evidence type="ECO:0000256" key="7">
    <source>
        <dbReference type="ARBA" id="ARBA00048539"/>
    </source>
</evidence>
<evidence type="ECO:0000256" key="3">
    <source>
        <dbReference type="ARBA" id="ARBA00022598"/>
    </source>
</evidence>
<dbReference type="Pfam" id="PF09179">
    <property type="entry name" value="TilS"/>
    <property type="match status" value="1"/>
</dbReference>
<dbReference type="InterPro" id="IPR012094">
    <property type="entry name" value="tRNA_Ile_lys_synt"/>
</dbReference>
<dbReference type="InterPro" id="IPR012796">
    <property type="entry name" value="Lysidine-tRNA-synth_C"/>
</dbReference>
<evidence type="ECO:0000256" key="5">
    <source>
        <dbReference type="ARBA" id="ARBA00022741"/>
    </source>
</evidence>
<keyword evidence="4 8" id="KW-0819">tRNA processing</keyword>
<dbReference type="NCBIfam" id="TIGR02432">
    <property type="entry name" value="lysidine_TilS_N"/>
    <property type="match status" value="1"/>
</dbReference>
<keyword evidence="3 8" id="KW-0436">Ligase</keyword>
<comment type="function">
    <text evidence="8">Ligates lysine onto the cytidine present at position 34 of the AUA codon-specific tRNA(Ile) that contains the anticodon CAU, in an ATP-dependent manner. Cytidine is converted to lysidine, thus changing the amino acid specificity of the tRNA from methionine to isoleucine.</text>
</comment>
<keyword evidence="11" id="KW-1185">Reference proteome</keyword>
<dbReference type="Gene3D" id="3.40.50.620">
    <property type="entry name" value="HUPs"/>
    <property type="match status" value="1"/>
</dbReference>
<proteinExistence type="inferred from homology"/>
<dbReference type="SMART" id="SM00977">
    <property type="entry name" value="TilS_C"/>
    <property type="match status" value="1"/>
</dbReference>
<evidence type="ECO:0000256" key="4">
    <source>
        <dbReference type="ARBA" id="ARBA00022694"/>
    </source>
</evidence>
<dbReference type="GO" id="GO:0005737">
    <property type="term" value="C:cytoplasm"/>
    <property type="evidence" value="ECO:0007669"/>
    <property type="project" value="UniProtKB-SubCell"/>
</dbReference>
<evidence type="ECO:0000256" key="6">
    <source>
        <dbReference type="ARBA" id="ARBA00022840"/>
    </source>
</evidence>
<dbReference type="EMBL" id="CP017715">
    <property type="protein sequence ID" value="AOY88134.1"/>
    <property type="molecule type" value="Genomic_DNA"/>
</dbReference>
<dbReference type="AlphaFoldDB" id="A0A1D9GKT5"/>
<keyword evidence="2 8" id="KW-0963">Cytoplasm</keyword>
<dbReference type="InterPro" id="IPR015262">
    <property type="entry name" value="tRNA_Ile_lys_synt_subst-bd"/>
</dbReference>
<dbReference type="HAMAP" id="MF_01161">
    <property type="entry name" value="tRNA_Ile_lys_synt"/>
    <property type="match status" value="1"/>
</dbReference>
<dbReference type="InterPro" id="IPR012795">
    <property type="entry name" value="tRNA_Ile_lys_synt_N"/>
</dbReference>
<dbReference type="Gene3D" id="1.20.59.20">
    <property type="match status" value="1"/>
</dbReference>
<comment type="domain">
    <text evidence="8">The N-terminal region contains the highly conserved SGGXDS motif, predicted to be a P-loop motif involved in ATP binding.</text>
</comment>
<organism evidence="10 11">
    <name type="scientific">Marinobacter salinus</name>
    <dbReference type="NCBI Taxonomy" id="1874317"/>
    <lineage>
        <taxon>Bacteria</taxon>
        <taxon>Pseudomonadati</taxon>
        <taxon>Pseudomonadota</taxon>
        <taxon>Gammaproteobacteria</taxon>
        <taxon>Pseudomonadales</taxon>
        <taxon>Marinobacteraceae</taxon>
        <taxon>Marinobacter</taxon>
    </lineage>
</organism>
<dbReference type="GO" id="GO:0006400">
    <property type="term" value="P:tRNA modification"/>
    <property type="evidence" value="ECO:0007669"/>
    <property type="project" value="UniProtKB-UniRule"/>
</dbReference>
<dbReference type="CDD" id="cd01992">
    <property type="entry name" value="TilS_N"/>
    <property type="match status" value="1"/>
</dbReference>
<dbReference type="SUPFAM" id="SSF82829">
    <property type="entry name" value="MesJ substrate recognition domain-like"/>
    <property type="match status" value="1"/>
</dbReference>
<dbReference type="OrthoDB" id="9807403at2"/>
<dbReference type="STRING" id="1874317.BKP64_08100"/>
<accession>A0A1D9GKT5</accession>
<dbReference type="PANTHER" id="PTHR43033:SF1">
    <property type="entry name" value="TRNA(ILE)-LYSIDINE SYNTHASE-RELATED"/>
    <property type="match status" value="1"/>
</dbReference>
<dbReference type="SUPFAM" id="SSF52402">
    <property type="entry name" value="Adenine nucleotide alpha hydrolases-like"/>
    <property type="match status" value="1"/>
</dbReference>
<dbReference type="InterPro" id="IPR014729">
    <property type="entry name" value="Rossmann-like_a/b/a_fold"/>
</dbReference>
<keyword evidence="5 8" id="KW-0547">Nucleotide-binding</keyword>
<dbReference type="GO" id="GO:0005524">
    <property type="term" value="F:ATP binding"/>
    <property type="evidence" value="ECO:0007669"/>
    <property type="project" value="UniProtKB-UniRule"/>
</dbReference>
<feature type="binding site" evidence="8">
    <location>
        <begin position="35"/>
        <end position="40"/>
    </location>
    <ligand>
        <name>ATP</name>
        <dbReference type="ChEBI" id="CHEBI:30616"/>
    </ligand>
</feature>
<dbReference type="EC" id="6.3.4.19" evidence="8"/>
<comment type="similarity">
    <text evidence="8">Belongs to the tRNA(Ile)-lysidine synthase family.</text>
</comment>
<reference evidence="10 11" key="1">
    <citation type="submission" date="2016-10" db="EMBL/GenBank/DDBJ databases">
        <title>Marinobacter salinus sp. nov., a moderately halophilic bacterium isolated from a tidal flat environment.</title>
        <authorList>
            <person name="Park S.-J."/>
        </authorList>
    </citation>
    <scope>NUCLEOTIDE SEQUENCE [LARGE SCALE GENOMIC DNA]</scope>
    <source>
        <strain evidence="10 11">Hb8</strain>
    </source>
</reference>
<comment type="catalytic activity">
    <reaction evidence="7 8">
        <text>cytidine(34) in tRNA(Ile2) + L-lysine + ATP = lysidine(34) in tRNA(Ile2) + AMP + diphosphate + H(+)</text>
        <dbReference type="Rhea" id="RHEA:43744"/>
        <dbReference type="Rhea" id="RHEA-COMP:10625"/>
        <dbReference type="Rhea" id="RHEA-COMP:10670"/>
        <dbReference type="ChEBI" id="CHEBI:15378"/>
        <dbReference type="ChEBI" id="CHEBI:30616"/>
        <dbReference type="ChEBI" id="CHEBI:32551"/>
        <dbReference type="ChEBI" id="CHEBI:33019"/>
        <dbReference type="ChEBI" id="CHEBI:82748"/>
        <dbReference type="ChEBI" id="CHEBI:83665"/>
        <dbReference type="ChEBI" id="CHEBI:456215"/>
        <dbReference type="EC" id="6.3.4.19"/>
    </reaction>
</comment>
<dbReference type="Pfam" id="PF01171">
    <property type="entry name" value="ATP_bind_3"/>
    <property type="match status" value="1"/>
</dbReference>